<dbReference type="InterPro" id="IPR006764">
    <property type="entry name" value="SAM_dep_MeTrfase_SAV2177_type"/>
</dbReference>
<keyword evidence="2" id="KW-1185">Reference proteome</keyword>
<evidence type="ECO:0000313" key="2">
    <source>
        <dbReference type="Proteomes" id="UP000676967"/>
    </source>
</evidence>
<evidence type="ECO:0008006" key="3">
    <source>
        <dbReference type="Google" id="ProtNLM"/>
    </source>
</evidence>
<dbReference type="Pfam" id="PF04672">
    <property type="entry name" value="Methyltransf_19"/>
    <property type="match status" value="1"/>
</dbReference>
<gene>
    <name evidence="1" type="ORF">Aiant_90930</name>
</gene>
<sequence length="275" mass="30559">MIHRVTDLQTHRPHPARVYDYLLGGKDNFAADREAAERGLKANPDSRIPPRENRLFLRRAVRFLAEQGIDQFLDIGTGIPSAPNVHHVAQDINSRARIVYVDNDPIVLAHARALLTSHPDGKTDYIDADLRDVDAILDAVRRSGTLDLNRPVGLLLIAILHFLGDEDDPWGIVERLLAALPAGSYLVLSHLTGDFRPEAWEKVAEVYRNQGVTMRVRSRAEIERFLTGLDLVEPGLRIVPAWRPDLGEPTEPAPSDAQVSVYGAVARYRPAGADK</sequence>
<accession>A0ABN6CTA2</accession>
<proteinExistence type="predicted"/>
<protein>
    <recommendedName>
        <fullName evidence="3">S-adenosyl methyltransferase</fullName>
    </recommendedName>
</protein>
<organism evidence="1 2">
    <name type="scientific">Actinoplanes ianthinogenes</name>
    <dbReference type="NCBI Taxonomy" id="122358"/>
    <lineage>
        <taxon>Bacteria</taxon>
        <taxon>Bacillati</taxon>
        <taxon>Actinomycetota</taxon>
        <taxon>Actinomycetes</taxon>
        <taxon>Micromonosporales</taxon>
        <taxon>Micromonosporaceae</taxon>
        <taxon>Actinoplanes</taxon>
    </lineage>
</organism>
<dbReference type="Gene3D" id="3.40.50.150">
    <property type="entry name" value="Vaccinia Virus protein VP39"/>
    <property type="match status" value="1"/>
</dbReference>
<dbReference type="Proteomes" id="UP000676967">
    <property type="component" value="Chromosome"/>
</dbReference>
<dbReference type="EMBL" id="AP023356">
    <property type="protein sequence ID" value="BCJ48436.1"/>
    <property type="molecule type" value="Genomic_DNA"/>
</dbReference>
<evidence type="ECO:0000313" key="1">
    <source>
        <dbReference type="EMBL" id="BCJ48436.1"/>
    </source>
</evidence>
<name>A0ABN6CTA2_9ACTN</name>
<dbReference type="InterPro" id="IPR029063">
    <property type="entry name" value="SAM-dependent_MTases_sf"/>
</dbReference>
<dbReference type="SUPFAM" id="SSF53335">
    <property type="entry name" value="S-adenosyl-L-methionine-dependent methyltransferases"/>
    <property type="match status" value="1"/>
</dbReference>
<reference evidence="1 2" key="1">
    <citation type="submission" date="2020-08" db="EMBL/GenBank/DDBJ databases">
        <title>Whole genome shotgun sequence of Actinoplanes ianthinogenes NBRC 13996.</title>
        <authorList>
            <person name="Komaki H."/>
            <person name="Tamura T."/>
        </authorList>
    </citation>
    <scope>NUCLEOTIDE SEQUENCE [LARGE SCALE GENOMIC DNA]</scope>
    <source>
        <strain evidence="1 2">NBRC 13996</strain>
    </source>
</reference>
<dbReference type="PIRSF" id="PIRSF017393">
    <property type="entry name" value="MTase_SAV2177"/>
    <property type="match status" value="1"/>
</dbReference>